<keyword evidence="1" id="KW-0472">Membrane</keyword>
<dbReference type="GeneID" id="35595587"/>
<dbReference type="RefSeq" id="XP_023621107.1">
    <property type="nucleotide sequence ID" value="XM_023765339.1"/>
</dbReference>
<accession>A0A2D3UYF2</accession>
<organism evidence="2 3">
    <name type="scientific">Ramularia collo-cygni</name>
    <dbReference type="NCBI Taxonomy" id="112498"/>
    <lineage>
        <taxon>Eukaryota</taxon>
        <taxon>Fungi</taxon>
        <taxon>Dikarya</taxon>
        <taxon>Ascomycota</taxon>
        <taxon>Pezizomycotina</taxon>
        <taxon>Dothideomycetes</taxon>
        <taxon>Dothideomycetidae</taxon>
        <taxon>Mycosphaerellales</taxon>
        <taxon>Mycosphaerellaceae</taxon>
        <taxon>Ramularia</taxon>
    </lineage>
</organism>
<keyword evidence="1" id="KW-1133">Transmembrane helix</keyword>
<name>A0A2D3UYF2_9PEZI</name>
<evidence type="ECO:0000313" key="3">
    <source>
        <dbReference type="Proteomes" id="UP000225277"/>
    </source>
</evidence>
<keyword evidence="3" id="KW-1185">Reference proteome</keyword>
<evidence type="ECO:0000313" key="2">
    <source>
        <dbReference type="EMBL" id="CZT14209.1"/>
    </source>
</evidence>
<dbReference type="Proteomes" id="UP000225277">
    <property type="component" value="Unassembled WGS sequence"/>
</dbReference>
<proteinExistence type="predicted"/>
<feature type="transmembrane region" description="Helical" evidence="1">
    <location>
        <begin position="38"/>
        <end position="56"/>
    </location>
</feature>
<feature type="transmembrane region" description="Helical" evidence="1">
    <location>
        <begin position="12"/>
        <end position="32"/>
    </location>
</feature>
<sequence length="90" mass="10151">MSTQTTHHVSSTDTGLLLQFLGILSILFAIITIFDPQWWLLATLPLTLIGLTLLLLPRRPGFQKLIEALDPAYRRRLCVRDPIGGKGNRR</sequence>
<dbReference type="AlphaFoldDB" id="A0A2D3UYF2"/>
<keyword evidence="1" id="KW-0812">Transmembrane</keyword>
<gene>
    <name evidence="2" type="ORF">RCC_00183</name>
</gene>
<protein>
    <submittedName>
        <fullName evidence="2">Uncharacterized protein</fullName>
    </submittedName>
</protein>
<reference evidence="2 3" key="1">
    <citation type="submission" date="2016-03" db="EMBL/GenBank/DDBJ databases">
        <authorList>
            <person name="Ploux O."/>
        </authorList>
    </citation>
    <scope>NUCLEOTIDE SEQUENCE [LARGE SCALE GENOMIC DNA]</scope>
    <source>
        <strain evidence="2 3">URUG2</strain>
    </source>
</reference>
<dbReference type="EMBL" id="FJUY01000001">
    <property type="protein sequence ID" value="CZT14209.1"/>
    <property type="molecule type" value="Genomic_DNA"/>
</dbReference>
<evidence type="ECO:0000256" key="1">
    <source>
        <dbReference type="SAM" id="Phobius"/>
    </source>
</evidence>